<evidence type="ECO:0000256" key="2">
    <source>
        <dbReference type="ARBA" id="ARBA00022692"/>
    </source>
</evidence>
<name>A0ABR1L5S3_9PEZI</name>
<sequence length="537" mass="59219">MLPYDHDCDDCVPDYLRRSMSTIVFSCLPFLATFVAVAVAVQHRIFPLLSRTPHSKLQHESLGSPTSQVSFRDSLRKKWTRLALPCVPRLAGLVFSSNIALSAVLVELLLCEISGSVNPVARGVALRVTLSLLLLLLIVVTPALEIHSVISAGGWKFTDSAKSKIRVAWLLEGIGLALWLLCFWGVGEVLLGNYLHEKSYTDKHSFSEGCLERIGVIGVSLMASLAGFAAISSLWQNFGIKTRTVTEADIARKHAGLEATHDMLQAKQSRLRAVQRRISDNPPEGFMSRIIGSIRTNAEQQERNGLELEVSGLQTMAASLSTSLLALQNRRQAQLRSKTPLGRLLNCFSYGFSIYCLYRIGATTLTTFHRFSSPSTTFSNSDPVNNILALLAKHWDPSLDRAAWSRQISFLLSGVMLLASFNSVVQTFLIFSRLAPTILQHAQSNIALIISQISATYVISSALLLRSNLPPEYRGVISEALGAPLEPHFVEKWFEGWFLAAVIISSMVIWLGRKVGVGEWGEDDDFVEADVEMGKMN</sequence>
<dbReference type="InterPro" id="IPR015672">
    <property type="entry name" value="GPHR/GTG"/>
</dbReference>
<evidence type="ECO:0000256" key="5">
    <source>
        <dbReference type="SAM" id="Phobius"/>
    </source>
</evidence>
<dbReference type="PANTHER" id="PTHR15948">
    <property type="entry name" value="G-PROTEIN COUPLED RECEPTOR 89-RELATED"/>
    <property type="match status" value="1"/>
</dbReference>
<feature type="domain" description="Abscisic acid G-protein coupled receptor-like" evidence="6">
    <location>
        <begin position="336"/>
        <end position="514"/>
    </location>
</feature>
<keyword evidence="2 5" id="KW-0812">Transmembrane</keyword>
<keyword evidence="3 5" id="KW-1133">Transmembrane helix</keyword>
<evidence type="ECO:0000256" key="3">
    <source>
        <dbReference type="ARBA" id="ARBA00022989"/>
    </source>
</evidence>
<dbReference type="Pfam" id="PF12537">
    <property type="entry name" value="GPHR_N"/>
    <property type="match status" value="1"/>
</dbReference>
<keyword evidence="4 5" id="KW-0472">Membrane</keyword>
<comment type="caution">
    <text evidence="8">The sequence shown here is derived from an EMBL/GenBank/DDBJ whole genome shotgun (WGS) entry which is preliminary data.</text>
</comment>
<dbReference type="Proteomes" id="UP001360953">
    <property type="component" value="Unassembled WGS sequence"/>
</dbReference>
<feature type="transmembrane region" description="Helical" evidence="5">
    <location>
        <begin position="20"/>
        <end position="41"/>
    </location>
</feature>
<evidence type="ECO:0000259" key="7">
    <source>
        <dbReference type="Pfam" id="PF12537"/>
    </source>
</evidence>
<feature type="transmembrane region" description="Helical" evidence="5">
    <location>
        <begin position="494"/>
        <end position="512"/>
    </location>
</feature>
<keyword evidence="8" id="KW-0675">Receptor</keyword>
<feature type="transmembrane region" description="Helical" evidence="5">
    <location>
        <begin position="341"/>
        <end position="361"/>
    </location>
</feature>
<feature type="transmembrane region" description="Helical" evidence="5">
    <location>
        <begin position="124"/>
        <end position="146"/>
    </location>
</feature>
<protein>
    <submittedName>
        <fullName evidence="8">Abscisic acid G-protein coupled receptor-domain-containing protein</fullName>
    </submittedName>
</protein>
<feature type="transmembrane region" description="Helical" evidence="5">
    <location>
        <begin position="82"/>
        <end position="104"/>
    </location>
</feature>
<dbReference type="Pfam" id="PF12430">
    <property type="entry name" value="ABA_GPCR"/>
    <property type="match status" value="1"/>
</dbReference>
<feature type="transmembrane region" description="Helical" evidence="5">
    <location>
        <begin position="408"/>
        <end position="434"/>
    </location>
</feature>
<dbReference type="RefSeq" id="XP_066650645.1">
    <property type="nucleotide sequence ID" value="XM_066802619.1"/>
</dbReference>
<dbReference type="EMBL" id="JBBPEH010000013">
    <property type="protein sequence ID" value="KAK7530572.1"/>
    <property type="molecule type" value="Genomic_DNA"/>
</dbReference>
<feature type="transmembrane region" description="Helical" evidence="5">
    <location>
        <begin position="446"/>
        <end position="465"/>
    </location>
</feature>
<evidence type="ECO:0000313" key="9">
    <source>
        <dbReference type="Proteomes" id="UP001360953"/>
    </source>
</evidence>
<dbReference type="GeneID" id="92035525"/>
<evidence type="ECO:0000313" key="8">
    <source>
        <dbReference type="EMBL" id="KAK7530572.1"/>
    </source>
</evidence>
<evidence type="ECO:0000259" key="6">
    <source>
        <dbReference type="Pfam" id="PF12430"/>
    </source>
</evidence>
<dbReference type="InterPro" id="IPR022535">
    <property type="entry name" value="Golgi_pH-regulator_cons_dom"/>
</dbReference>
<comment type="subcellular location">
    <subcellularLocation>
        <location evidence="1">Membrane</location>
        <topology evidence="1">Multi-pass membrane protein</topology>
    </subcellularLocation>
</comment>
<evidence type="ECO:0000256" key="4">
    <source>
        <dbReference type="ARBA" id="ARBA00023136"/>
    </source>
</evidence>
<feature type="transmembrane region" description="Helical" evidence="5">
    <location>
        <begin position="214"/>
        <end position="235"/>
    </location>
</feature>
<dbReference type="InterPro" id="IPR025969">
    <property type="entry name" value="ABA_GPCR_dom"/>
</dbReference>
<accession>A0ABR1L5S3</accession>
<feature type="domain" description="Golgi pH regulator conserved" evidence="7">
    <location>
        <begin position="205"/>
        <end position="271"/>
    </location>
</feature>
<feature type="transmembrane region" description="Helical" evidence="5">
    <location>
        <begin position="167"/>
        <end position="186"/>
    </location>
</feature>
<dbReference type="PANTHER" id="PTHR15948:SF0">
    <property type="entry name" value="GOLGI PH REGULATOR A-RELATED"/>
    <property type="match status" value="1"/>
</dbReference>
<gene>
    <name evidence="8" type="ORF">J3D65DRAFT_662106</name>
</gene>
<organism evidence="8 9">
    <name type="scientific">Phyllosticta citribraziliensis</name>
    <dbReference type="NCBI Taxonomy" id="989973"/>
    <lineage>
        <taxon>Eukaryota</taxon>
        <taxon>Fungi</taxon>
        <taxon>Dikarya</taxon>
        <taxon>Ascomycota</taxon>
        <taxon>Pezizomycotina</taxon>
        <taxon>Dothideomycetes</taxon>
        <taxon>Dothideomycetes incertae sedis</taxon>
        <taxon>Botryosphaeriales</taxon>
        <taxon>Phyllostictaceae</taxon>
        <taxon>Phyllosticta</taxon>
    </lineage>
</organism>
<proteinExistence type="predicted"/>
<keyword evidence="9" id="KW-1185">Reference proteome</keyword>
<reference evidence="8 9" key="1">
    <citation type="submission" date="2024-04" db="EMBL/GenBank/DDBJ databases">
        <title>Phyllosticta paracitricarpa is synonymous to the EU quarantine fungus P. citricarpa based on phylogenomic analyses.</title>
        <authorList>
            <consortium name="Lawrence Berkeley National Laboratory"/>
            <person name="Van ingen-buijs V.A."/>
            <person name="Van westerhoven A.C."/>
            <person name="Haridas S."/>
            <person name="Skiadas P."/>
            <person name="Martin F."/>
            <person name="Groenewald J.Z."/>
            <person name="Crous P.W."/>
            <person name="Seidl M.F."/>
        </authorList>
    </citation>
    <scope>NUCLEOTIDE SEQUENCE [LARGE SCALE GENOMIC DNA]</scope>
    <source>
        <strain evidence="8 9">CPC 17464</strain>
    </source>
</reference>
<evidence type="ECO:0000256" key="1">
    <source>
        <dbReference type="ARBA" id="ARBA00004141"/>
    </source>
</evidence>